<dbReference type="GO" id="GO:0016655">
    <property type="term" value="F:oxidoreductase activity, acting on NAD(P)H, quinone or similar compound as acceptor"/>
    <property type="evidence" value="ECO:0007669"/>
    <property type="project" value="InterPro"/>
</dbReference>
<keyword evidence="3 6" id="KW-0560">Oxidoreductase</keyword>
<comment type="function">
    <text evidence="6">Also exhibits azoreductase activity. Catalyzes the reductive cleavage of the azo bond in aromatic azo compounds to the corresponding amines.</text>
</comment>
<comment type="caution">
    <text evidence="8">The sequence shown here is derived from an EMBL/GenBank/DDBJ whole genome shotgun (WGS) entry which is preliminary data.</text>
</comment>
<evidence type="ECO:0000256" key="5">
    <source>
        <dbReference type="ARBA" id="ARBA00048542"/>
    </source>
</evidence>
<comment type="function">
    <text evidence="6">Quinone reductase that provides resistance to thiol-specific stress caused by electrophilic quinones.</text>
</comment>
<dbReference type="PANTHER" id="PTHR43741">
    <property type="entry name" value="FMN-DEPENDENT NADH-AZOREDUCTASE 1"/>
    <property type="match status" value="1"/>
</dbReference>
<protein>
    <recommendedName>
        <fullName evidence="6">FMN dependent NADH:quinone oxidoreductase</fullName>
        <ecNumber evidence="6">1.6.5.-</ecNumber>
    </recommendedName>
    <alternativeName>
        <fullName evidence="6">Azo-dye reductase</fullName>
    </alternativeName>
    <alternativeName>
        <fullName evidence="6">FMN-dependent NADH-azo compound oxidoreductase</fullName>
    </alternativeName>
    <alternativeName>
        <fullName evidence="6">FMN-dependent NADH-azoreductase</fullName>
        <ecNumber evidence="6">1.7.1.17</ecNumber>
    </alternativeName>
</protein>
<dbReference type="GO" id="GO:0016652">
    <property type="term" value="F:oxidoreductase activity, acting on NAD(P)H as acceptor"/>
    <property type="evidence" value="ECO:0007669"/>
    <property type="project" value="UniProtKB-UniRule"/>
</dbReference>
<dbReference type="RefSeq" id="WP_008680337.1">
    <property type="nucleotide sequence ID" value="NZ_CABKOG010000003.1"/>
</dbReference>
<evidence type="ECO:0000256" key="2">
    <source>
        <dbReference type="ARBA" id="ARBA00022643"/>
    </source>
</evidence>
<evidence type="ECO:0000259" key="7">
    <source>
        <dbReference type="Pfam" id="PF02525"/>
    </source>
</evidence>
<dbReference type="SUPFAM" id="SSF52218">
    <property type="entry name" value="Flavoproteins"/>
    <property type="match status" value="1"/>
</dbReference>
<reference evidence="8" key="1">
    <citation type="submission" date="2022-05" db="EMBL/GenBank/DDBJ databases">
        <title>Draft genome sequence of Clostridium tertium strain CP3 isolated from Peru.</title>
        <authorList>
            <person name="Hurtado R."/>
            <person name="Lima L."/>
            <person name="Sousa T."/>
            <person name="Jaiswal A.K."/>
            <person name="Tiwari S."/>
            <person name="Maturrano L."/>
            <person name="Brenig B."/>
            <person name="Azevedo V."/>
        </authorList>
    </citation>
    <scope>NUCLEOTIDE SEQUENCE</scope>
    <source>
        <strain evidence="8">CP3</strain>
    </source>
</reference>
<comment type="catalytic activity">
    <reaction evidence="5">
        <text>N,N-dimethyl-1,4-phenylenediamine + anthranilate + 2 NAD(+) = 2-(4-dimethylaminophenyl)diazenylbenzoate + 2 NADH + 2 H(+)</text>
        <dbReference type="Rhea" id="RHEA:55872"/>
        <dbReference type="ChEBI" id="CHEBI:15378"/>
        <dbReference type="ChEBI" id="CHEBI:15783"/>
        <dbReference type="ChEBI" id="CHEBI:16567"/>
        <dbReference type="ChEBI" id="CHEBI:57540"/>
        <dbReference type="ChEBI" id="CHEBI:57945"/>
        <dbReference type="ChEBI" id="CHEBI:71579"/>
        <dbReference type="EC" id="1.7.1.17"/>
    </reaction>
    <physiologicalReaction direction="right-to-left" evidence="5">
        <dbReference type="Rhea" id="RHEA:55874"/>
    </physiologicalReaction>
</comment>
<dbReference type="AlphaFoldDB" id="A0A9X4B0P9"/>
<accession>A0A9X4B0P9</accession>
<dbReference type="Proteomes" id="UP001141183">
    <property type="component" value="Unassembled WGS sequence"/>
</dbReference>
<keyword evidence="4 6" id="KW-0520">NAD</keyword>
<comment type="similarity">
    <text evidence="6">Belongs to the azoreductase type 1 family.</text>
</comment>
<dbReference type="Gene3D" id="3.40.50.360">
    <property type="match status" value="1"/>
</dbReference>
<keyword evidence="1 6" id="KW-0285">Flavoprotein</keyword>
<dbReference type="InterPro" id="IPR029039">
    <property type="entry name" value="Flavoprotein-like_sf"/>
</dbReference>
<gene>
    <name evidence="6" type="primary">azoR</name>
    <name evidence="8" type="ORF">NE398_00590</name>
</gene>
<keyword evidence="9" id="KW-1185">Reference proteome</keyword>
<evidence type="ECO:0000256" key="4">
    <source>
        <dbReference type="ARBA" id="ARBA00023027"/>
    </source>
</evidence>
<organism evidence="8 9">
    <name type="scientific">Clostridium tertium</name>
    <dbReference type="NCBI Taxonomy" id="1559"/>
    <lineage>
        <taxon>Bacteria</taxon>
        <taxon>Bacillati</taxon>
        <taxon>Bacillota</taxon>
        <taxon>Clostridia</taxon>
        <taxon>Eubacteriales</taxon>
        <taxon>Clostridiaceae</taxon>
        <taxon>Clostridium</taxon>
    </lineage>
</organism>
<dbReference type="EMBL" id="JAMRYU010000001">
    <property type="protein sequence ID" value="MDC4238671.1"/>
    <property type="molecule type" value="Genomic_DNA"/>
</dbReference>
<dbReference type="PANTHER" id="PTHR43741:SF7">
    <property type="entry name" value="FMN-DEPENDENT NADH:QUINONE OXIDOREDUCTASE"/>
    <property type="match status" value="1"/>
</dbReference>
<comment type="subunit">
    <text evidence="6">Homodimer.</text>
</comment>
<comment type="caution">
    <text evidence="6">Lacks conserved residue(s) required for the propagation of feature annotation.</text>
</comment>
<keyword evidence="2 6" id="KW-0288">FMN</keyword>
<dbReference type="EC" id="1.6.5.-" evidence="6"/>
<dbReference type="InterPro" id="IPR050104">
    <property type="entry name" value="FMN-dep_NADH:Q_OxRdtase_AzoR1"/>
</dbReference>
<comment type="cofactor">
    <cofactor evidence="6">
        <name>FMN</name>
        <dbReference type="ChEBI" id="CHEBI:58210"/>
    </cofactor>
    <text evidence="6">Binds 1 FMN per subunit.</text>
</comment>
<dbReference type="EC" id="1.7.1.17" evidence="6"/>
<dbReference type="InterPro" id="IPR003680">
    <property type="entry name" value="Flavodoxin_fold"/>
</dbReference>
<evidence type="ECO:0000256" key="3">
    <source>
        <dbReference type="ARBA" id="ARBA00023002"/>
    </source>
</evidence>
<proteinExistence type="inferred from homology"/>
<feature type="binding site" evidence="6">
    <location>
        <begin position="92"/>
        <end position="95"/>
    </location>
    <ligand>
        <name>FMN</name>
        <dbReference type="ChEBI" id="CHEBI:58210"/>
    </ligand>
</feature>
<sequence length="201" mass="22583">MNKVLYIKANIKPEGQSRTFRISDNFIEEYKKNNPNDEVTVLDLYKEGIDFLRPEDLQAVFGEKTEESKKHPILKYAYQIAEADKIVIATPMWNLGTPAIVKAYFDYVSVTGITFKYTAQGPVGLCRASKALIVSGRGGDYSNPITKELEMGERYLRAILTFFGVKDIKSVAAENLDVIGIDVEKIVTDEISEAKEIAKNF</sequence>
<evidence type="ECO:0000313" key="9">
    <source>
        <dbReference type="Proteomes" id="UP001141183"/>
    </source>
</evidence>
<evidence type="ECO:0000313" key="8">
    <source>
        <dbReference type="EMBL" id="MDC4238671.1"/>
    </source>
</evidence>
<evidence type="ECO:0000256" key="6">
    <source>
        <dbReference type="HAMAP-Rule" id="MF_01216"/>
    </source>
</evidence>
<dbReference type="GO" id="GO:0010181">
    <property type="term" value="F:FMN binding"/>
    <property type="evidence" value="ECO:0007669"/>
    <property type="project" value="UniProtKB-UniRule"/>
</dbReference>
<evidence type="ECO:0000256" key="1">
    <source>
        <dbReference type="ARBA" id="ARBA00022630"/>
    </source>
</evidence>
<feature type="domain" description="Flavodoxin-like fold" evidence="7">
    <location>
        <begin position="3"/>
        <end position="196"/>
    </location>
</feature>
<dbReference type="InterPro" id="IPR023048">
    <property type="entry name" value="NADH:quinone_OxRdtase_FMN_depd"/>
</dbReference>
<dbReference type="HAMAP" id="MF_01216">
    <property type="entry name" value="Azoreductase_type1"/>
    <property type="match status" value="1"/>
</dbReference>
<comment type="catalytic activity">
    <reaction evidence="6">
        <text>2 a quinone + NADH + H(+) = 2 a 1,4-benzosemiquinone + NAD(+)</text>
        <dbReference type="Rhea" id="RHEA:65952"/>
        <dbReference type="ChEBI" id="CHEBI:15378"/>
        <dbReference type="ChEBI" id="CHEBI:57540"/>
        <dbReference type="ChEBI" id="CHEBI:57945"/>
        <dbReference type="ChEBI" id="CHEBI:132124"/>
        <dbReference type="ChEBI" id="CHEBI:134225"/>
    </reaction>
</comment>
<dbReference type="GO" id="GO:0009055">
    <property type="term" value="F:electron transfer activity"/>
    <property type="evidence" value="ECO:0007669"/>
    <property type="project" value="UniProtKB-UniRule"/>
</dbReference>
<dbReference type="Pfam" id="PF02525">
    <property type="entry name" value="Flavodoxin_2"/>
    <property type="match status" value="1"/>
</dbReference>
<name>A0A9X4B0P9_9CLOT</name>